<dbReference type="RefSeq" id="WP_318655108.1">
    <property type="nucleotide sequence ID" value="NZ_CP136863.1"/>
</dbReference>
<keyword evidence="2" id="KW-0614">Plasmid</keyword>
<organism evidence="2 3">
    <name type="scientific">Methylocapsa polymorpha</name>
    <dbReference type="NCBI Taxonomy" id="3080828"/>
    <lineage>
        <taxon>Bacteria</taxon>
        <taxon>Pseudomonadati</taxon>
        <taxon>Pseudomonadota</taxon>
        <taxon>Alphaproteobacteria</taxon>
        <taxon>Hyphomicrobiales</taxon>
        <taxon>Beijerinckiaceae</taxon>
        <taxon>Methylocapsa</taxon>
    </lineage>
</organism>
<reference evidence="2 3" key="1">
    <citation type="submission" date="2023-10" db="EMBL/GenBank/DDBJ databases">
        <title>Novel methanotroph of the genus Methylocapsa from a subarctic wetland.</title>
        <authorList>
            <person name="Belova S.E."/>
            <person name="Oshkin I.Y."/>
            <person name="Miroshnikov K."/>
            <person name="Dedysh S.N."/>
        </authorList>
    </citation>
    <scope>NUCLEOTIDE SEQUENCE [LARGE SCALE GENOMIC DNA]</scope>
    <source>
        <strain evidence="2 3">RX1</strain>
        <plasmid evidence="2 3">pRX1</plasmid>
    </source>
</reference>
<proteinExistence type="predicted"/>
<feature type="region of interest" description="Disordered" evidence="1">
    <location>
        <begin position="72"/>
        <end position="113"/>
    </location>
</feature>
<gene>
    <name evidence="2" type="ORF">RZS28_19740</name>
</gene>
<geneLocation type="plasmid" evidence="2 3">
    <name>pRX1</name>
</geneLocation>
<evidence type="ECO:0000313" key="2">
    <source>
        <dbReference type="EMBL" id="WOJ91681.1"/>
    </source>
</evidence>
<feature type="compositionally biased region" description="Basic and acidic residues" evidence="1">
    <location>
        <begin position="104"/>
        <end position="113"/>
    </location>
</feature>
<protein>
    <submittedName>
        <fullName evidence="2">Uncharacterized protein</fullName>
    </submittedName>
</protein>
<evidence type="ECO:0000313" key="3">
    <source>
        <dbReference type="Proteomes" id="UP001626536"/>
    </source>
</evidence>
<accession>A0ABZ0I0K8</accession>
<sequence>MTCLITSPPLRASEKMSKGIVPADDIAGLPGRPFGRQNNDFAPTRNAFPIIVFQDEELEGYGIHLDQNANVLNATSSTGPSIPPEPSNPERNESLRKRFVTPECRLDQVGRPP</sequence>
<evidence type="ECO:0000256" key="1">
    <source>
        <dbReference type="SAM" id="MobiDB-lite"/>
    </source>
</evidence>
<keyword evidence="3" id="KW-1185">Reference proteome</keyword>
<dbReference type="EMBL" id="CP136863">
    <property type="protein sequence ID" value="WOJ91681.1"/>
    <property type="molecule type" value="Genomic_DNA"/>
</dbReference>
<name>A0ABZ0I0K8_9HYPH</name>
<dbReference type="Proteomes" id="UP001626536">
    <property type="component" value="Plasmid pRX1"/>
</dbReference>